<reference evidence="1" key="1">
    <citation type="submission" date="2022-08" db="EMBL/GenBank/DDBJ databases">
        <authorList>
            <consortium name="DOE Joint Genome Institute"/>
            <person name="Min B."/>
            <person name="Riley R."/>
            <person name="Sierra-Patev S."/>
            <person name="Naranjo-Ortiz M."/>
            <person name="Looney B."/>
            <person name="Konkel Z."/>
            <person name="Slot J.C."/>
            <person name="Sakamoto Y."/>
            <person name="Steenwyk J.L."/>
            <person name="Rokas A."/>
            <person name="Carro J."/>
            <person name="Camarero S."/>
            <person name="Ferreira P."/>
            <person name="Molpeceres G."/>
            <person name="Ruiz-Duenas F.J."/>
            <person name="Serrano A."/>
            <person name="Henrissat B."/>
            <person name="Drula E."/>
            <person name="Hughes K.W."/>
            <person name="Mata J.L."/>
            <person name="Ishikawa N.K."/>
            <person name="Vargas-Isla R."/>
            <person name="Ushijima S."/>
            <person name="Smith C.A."/>
            <person name="Ahrendt S."/>
            <person name="Andreopoulos W."/>
            <person name="He G."/>
            <person name="Labutti K."/>
            <person name="Lipzen A."/>
            <person name="Ng V."/>
            <person name="Sandor L."/>
            <person name="Barry K."/>
            <person name="Martinez A.T."/>
            <person name="Xiao Y."/>
            <person name="Gibbons J.G."/>
            <person name="Terashima K."/>
            <person name="Hibbett D.S."/>
            <person name="Grigoriev I.V."/>
        </authorList>
    </citation>
    <scope>NUCLEOTIDE SEQUENCE</scope>
    <source>
        <strain evidence="1">TFB9207</strain>
    </source>
</reference>
<evidence type="ECO:0000313" key="1">
    <source>
        <dbReference type="EMBL" id="KAJ3838161.1"/>
    </source>
</evidence>
<protein>
    <submittedName>
        <fullName evidence="1">Methyltransferase-domain-containing protein</fullName>
    </submittedName>
</protein>
<dbReference type="GO" id="GO:0005737">
    <property type="term" value="C:cytoplasm"/>
    <property type="evidence" value="ECO:0007669"/>
    <property type="project" value="TreeGrafter"/>
</dbReference>
<organism evidence="1 2">
    <name type="scientific">Lentinula raphanica</name>
    <dbReference type="NCBI Taxonomy" id="153919"/>
    <lineage>
        <taxon>Eukaryota</taxon>
        <taxon>Fungi</taxon>
        <taxon>Dikarya</taxon>
        <taxon>Basidiomycota</taxon>
        <taxon>Agaricomycotina</taxon>
        <taxon>Agaricomycetes</taxon>
        <taxon>Agaricomycetidae</taxon>
        <taxon>Agaricales</taxon>
        <taxon>Marasmiineae</taxon>
        <taxon>Omphalotaceae</taxon>
        <taxon>Lentinula</taxon>
    </lineage>
</organism>
<dbReference type="GO" id="GO:0005634">
    <property type="term" value="C:nucleus"/>
    <property type="evidence" value="ECO:0007669"/>
    <property type="project" value="TreeGrafter"/>
</dbReference>
<dbReference type="GO" id="GO:0032259">
    <property type="term" value="P:methylation"/>
    <property type="evidence" value="ECO:0007669"/>
    <property type="project" value="UniProtKB-KW"/>
</dbReference>
<dbReference type="Pfam" id="PF10294">
    <property type="entry name" value="Methyltransf_16"/>
    <property type="match status" value="1"/>
</dbReference>
<dbReference type="PANTHER" id="PTHR14614">
    <property type="entry name" value="HEPATOCELLULAR CARCINOMA-ASSOCIATED ANTIGEN"/>
    <property type="match status" value="1"/>
</dbReference>
<dbReference type="AlphaFoldDB" id="A0AA38P8U1"/>
<proteinExistence type="predicted"/>
<comment type="caution">
    <text evidence="1">The sequence shown here is derived from an EMBL/GenBank/DDBJ whole genome shotgun (WGS) entry which is preliminary data.</text>
</comment>
<evidence type="ECO:0000313" key="2">
    <source>
        <dbReference type="Proteomes" id="UP001163846"/>
    </source>
</evidence>
<dbReference type="EMBL" id="MU806198">
    <property type="protein sequence ID" value="KAJ3838161.1"/>
    <property type="molecule type" value="Genomic_DNA"/>
</dbReference>
<dbReference type="GO" id="GO:0008757">
    <property type="term" value="F:S-adenosylmethionine-dependent methyltransferase activity"/>
    <property type="evidence" value="ECO:0007669"/>
    <property type="project" value="UniProtKB-ARBA"/>
</dbReference>
<dbReference type="InterPro" id="IPR019410">
    <property type="entry name" value="Methyltransf_16"/>
</dbReference>
<name>A0AA38P8U1_9AGAR</name>
<dbReference type="Proteomes" id="UP001163846">
    <property type="component" value="Unassembled WGS sequence"/>
</dbReference>
<keyword evidence="1" id="KW-0489">Methyltransferase</keyword>
<dbReference type="Gene3D" id="3.40.50.150">
    <property type="entry name" value="Vaccinia Virus protein VP39"/>
    <property type="match status" value="1"/>
</dbReference>
<dbReference type="SUPFAM" id="SSF53335">
    <property type="entry name" value="S-adenosyl-L-methionine-dependent methyltransferases"/>
    <property type="match status" value="1"/>
</dbReference>
<keyword evidence="1" id="KW-0808">Transferase</keyword>
<keyword evidence="2" id="KW-1185">Reference proteome</keyword>
<accession>A0AA38P8U1</accession>
<dbReference type="InterPro" id="IPR029063">
    <property type="entry name" value="SAM-dependent_MTases_sf"/>
</dbReference>
<sequence>MFYYVSFLRPPPLQVLPSSSVIIVPQIANDLRTELYEGSQDIFYSWSLASSGNSINATKPARLTTWRQTNAYKEIAVPLPPGVRDGQSWRLSLSPEPLHTPIDFKFGSRLGELPFPVMSMPITFTRNARNESKKQESIERHYRLTFARDVQRSSEADHTLKIIEQTSFDLDKKIWDSGIGLSSWLAFLANNNEPGTHENRTLIAQLRDALFNPTSTGKIIELGAGTGIVSLTLGVLRSVLATDEGEGEVEGDGCLLTTDLPSAMPLLEHNISLNSHLFARPADLPKAEVLDWDAELPSSTHALRGTLNAIVMADVTYNTASFPALIRTLSNLINLNPVDKPPLILLAYKERDVTERSLWMMAEEINIHFENVGERLGAGGAPVEVWIGQVKA</sequence>
<dbReference type="PANTHER" id="PTHR14614:SF162">
    <property type="entry name" value="EXPRESSED PROTEIN"/>
    <property type="match status" value="1"/>
</dbReference>
<gene>
    <name evidence="1" type="ORF">F5878DRAFT_717615</name>
</gene>